<dbReference type="Proteomes" id="UP001159364">
    <property type="component" value="Linkage Group LG05"/>
</dbReference>
<keyword evidence="3" id="KW-1185">Reference proteome</keyword>
<accession>A0AAV8TB19</accession>
<sequence>MAWRSVGSLSRSISSAARSSPIRSSPPLPRIRPPTTPRRFLLSPSRNFRELGCAQSLLPLHGMSTSAHLASRFNSKLRAFCELSHGTFRRSCQDR</sequence>
<dbReference type="AlphaFoldDB" id="A0AAV8TB19"/>
<comment type="caution">
    <text evidence="2">The sequence shown here is derived from an EMBL/GenBank/DDBJ whole genome shotgun (WGS) entry which is preliminary data.</text>
</comment>
<feature type="compositionally biased region" description="Low complexity" evidence="1">
    <location>
        <begin position="8"/>
        <end position="23"/>
    </location>
</feature>
<dbReference type="EMBL" id="JAIWQS010000005">
    <property type="protein sequence ID" value="KAJ8763398.1"/>
    <property type="molecule type" value="Genomic_DNA"/>
</dbReference>
<proteinExistence type="predicted"/>
<feature type="compositionally biased region" description="Pro residues" evidence="1">
    <location>
        <begin position="24"/>
        <end position="36"/>
    </location>
</feature>
<organism evidence="2 3">
    <name type="scientific">Erythroxylum novogranatense</name>
    <dbReference type="NCBI Taxonomy" id="1862640"/>
    <lineage>
        <taxon>Eukaryota</taxon>
        <taxon>Viridiplantae</taxon>
        <taxon>Streptophyta</taxon>
        <taxon>Embryophyta</taxon>
        <taxon>Tracheophyta</taxon>
        <taxon>Spermatophyta</taxon>
        <taxon>Magnoliopsida</taxon>
        <taxon>eudicotyledons</taxon>
        <taxon>Gunneridae</taxon>
        <taxon>Pentapetalae</taxon>
        <taxon>rosids</taxon>
        <taxon>fabids</taxon>
        <taxon>Malpighiales</taxon>
        <taxon>Erythroxylaceae</taxon>
        <taxon>Erythroxylum</taxon>
    </lineage>
</organism>
<evidence type="ECO:0000256" key="1">
    <source>
        <dbReference type="SAM" id="MobiDB-lite"/>
    </source>
</evidence>
<evidence type="ECO:0000313" key="2">
    <source>
        <dbReference type="EMBL" id="KAJ8763398.1"/>
    </source>
</evidence>
<feature type="region of interest" description="Disordered" evidence="1">
    <location>
        <begin position="1"/>
        <end position="40"/>
    </location>
</feature>
<reference evidence="2 3" key="1">
    <citation type="submission" date="2021-09" db="EMBL/GenBank/DDBJ databases">
        <title>Genomic insights and catalytic innovation underlie evolution of tropane alkaloids biosynthesis.</title>
        <authorList>
            <person name="Wang Y.-J."/>
            <person name="Tian T."/>
            <person name="Huang J.-P."/>
            <person name="Huang S.-X."/>
        </authorList>
    </citation>
    <scope>NUCLEOTIDE SEQUENCE [LARGE SCALE GENOMIC DNA]</scope>
    <source>
        <strain evidence="2">KIB-2018</strain>
        <tissue evidence="2">Leaf</tissue>
    </source>
</reference>
<gene>
    <name evidence="2" type="ORF">K2173_002281</name>
</gene>
<name>A0AAV8TB19_9ROSI</name>
<evidence type="ECO:0000313" key="3">
    <source>
        <dbReference type="Proteomes" id="UP001159364"/>
    </source>
</evidence>
<protein>
    <submittedName>
        <fullName evidence="2">Uncharacterized protein</fullName>
    </submittedName>
</protein>